<dbReference type="GeneID" id="20315724"/>
<dbReference type="InterPro" id="IPR054727">
    <property type="entry name" value="BICC1_KH"/>
</dbReference>
<dbReference type="EMBL" id="KL596635">
    <property type="protein sequence ID" value="KER32307.1"/>
    <property type="molecule type" value="Genomic_DNA"/>
</dbReference>
<dbReference type="SMART" id="SM00322">
    <property type="entry name" value="KH"/>
    <property type="match status" value="1"/>
</dbReference>
<accession>A0A075A236</accession>
<proteinExistence type="predicted"/>
<dbReference type="CDD" id="cd22421">
    <property type="entry name" value="KH-I_BICC1_rpt2"/>
    <property type="match status" value="1"/>
</dbReference>
<dbReference type="OrthoDB" id="271862at2759"/>
<evidence type="ECO:0000259" key="3">
    <source>
        <dbReference type="SMART" id="SM00322"/>
    </source>
</evidence>
<dbReference type="InterPro" id="IPR036612">
    <property type="entry name" value="KH_dom_type_1_sf"/>
</dbReference>
<dbReference type="Gene3D" id="3.30.310.270">
    <property type="match status" value="1"/>
</dbReference>
<dbReference type="InterPro" id="IPR004087">
    <property type="entry name" value="KH_dom"/>
</dbReference>
<keyword evidence="5" id="KW-1185">Reference proteome</keyword>
<keyword evidence="1" id="KW-0677">Repeat</keyword>
<dbReference type="GO" id="GO:0005737">
    <property type="term" value="C:cytoplasm"/>
    <property type="evidence" value="ECO:0007669"/>
    <property type="project" value="TreeGrafter"/>
</dbReference>
<dbReference type="GO" id="GO:0003723">
    <property type="term" value="F:RNA binding"/>
    <property type="evidence" value="ECO:0007669"/>
    <property type="project" value="UniProtKB-UniRule"/>
</dbReference>
<dbReference type="PROSITE" id="PS50084">
    <property type="entry name" value="KH_TYPE_1"/>
    <property type="match status" value="1"/>
</dbReference>
<dbReference type="RefSeq" id="XP_009163859.1">
    <property type="nucleotide sequence ID" value="XM_009165595.1"/>
</dbReference>
<dbReference type="Pfam" id="PF22985">
    <property type="entry name" value="KH_BICC1"/>
    <property type="match status" value="1"/>
</dbReference>
<sequence length="597" mass="67476">MFQLALLTRLLKTLKARDRFRPSWGSSGTDNDYPVRSMGEALTVQARSTRVTLKIDVPYTDHSHVIGRGGRNIKSVMLATQCHIHFPDLNKTNLVEKSNQVSISGHVSRVDNARQRIRDMLPVTFIFELPVSATMQPNVFRNSPFVRQLEEVYEVDVCYRSIHTSPRTRTVVNVKGLSANSRMIKTAVRLLLERYYGPNELVAFSLPKSIRIMPIRTSCTAQVVPITMIMELDATHQTGFFAQKSPEQVAKLVAQTTGAVVSFRKSSAFDDSRCMLDTSKAAAKLDFMDSLYPFSRNLSCGNAATIEITGLNVDSVFLARQLITNLLPVVLLFDVTLEESEWLRKFDFARLQQQYDVLIDIRNKPKQLNRVKWRKQRGGQPLTRQRSMKEIMKRLGAVGATRLPGWGPRDLHLVVRTNEKNVRAVYTIWQLTTDFLRRTAPSSWMLAPVAEQSNDRYSDPGSDVGAGQRTIDASCWNSAYCCPSICERRPEHPASELDSFKLTQQCHSADFTSDNGWHGLRRDGAICPTRFNYDKNAQLNLNGMVDTMNTTKCNRTSVPETDASLLYNHNLLESLILKKSGENELKANPLQCAYTCR</sequence>
<dbReference type="InterPro" id="IPR004088">
    <property type="entry name" value="KH_dom_type_1"/>
</dbReference>
<dbReference type="Pfam" id="PF00013">
    <property type="entry name" value="KH_1"/>
    <property type="match status" value="1"/>
</dbReference>
<evidence type="ECO:0000313" key="4">
    <source>
        <dbReference type="EMBL" id="KER32307.1"/>
    </source>
</evidence>
<keyword evidence="2" id="KW-0694">RNA-binding</keyword>
<dbReference type="PANTHER" id="PTHR10627:SF69">
    <property type="entry name" value="PROTEIN BICAUDAL C"/>
    <property type="match status" value="1"/>
</dbReference>
<feature type="domain" description="K Homology" evidence="3">
    <location>
        <begin position="49"/>
        <end position="122"/>
    </location>
</feature>
<evidence type="ECO:0000256" key="1">
    <source>
        <dbReference type="ARBA" id="ARBA00022737"/>
    </source>
</evidence>
<organism evidence="4 5">
    <name type="scientific">Opisthorchis viverrini</name>
    <name type="common">Southeast Asian liver fluke</name>
    <dbReference type="NCBI Taxonomy" id="6198"/>
    <lineage>
        <taxon>Eukaryota</taxon>
        <taxon>Metazoa</taxon>
        <taxon>Spiralia</taxon>
        <taxon>Lophotrochozoa</taxon>
        <taxon>Platyhelminthes</taxon>
        <taxon>Trematoda</taxon>
        <taxon>Digenea</taxon>
        <taxon>Opisthorchiida</taxon>
        <taxon>Opisthorchiata</taxon>
        <taxon>Opisthorchiidae</taxon>
        <taxon>Opisthorchis</taxon>
    </lineage>
</organism>
<name>A0A075A236_OPIVI</name>
<dbReference type="CTD" id="20315724"/>
<dbReference type="STRING" id="6198.A0A075A236"/>
<evidence type="ECO:0000313" key="5">
    <source>
        <dbReference type="Proteomes" id="UP000054324"/>
    </source>
</evidence>
<dbReference type="Proteomes" id="UP000054324">
    <property type="component" value="Unassembled WGS sequence"/>
</dbReference>
<dbReference type="InterPro" id="IPR047554">
    <property type="entry name" value="BICC1_KH-I_rpt2"/>
</dbReference>
<reference evidence="4 5" key="1">
    <citation type="submission" date="2013-11" db="EMBL/GenBank/DDBJ databases">
        <title>Opisthorchis viverrini - life in the bile duct.</title>
        <authorList>
            <person name="Young N.D."/>
            <person name="Nagarajan N."/>
            <person name="Lin S.J."/>
            <person name="Korhonen P.K."/>
            <person name="Jex A.R."/>
            <person name="Hall R.S."/>
            <person name="Safavi-Hemami H."/>
            <person name="Kaewkong W."/>
            <person name="Bertrand D."/>
            <person name="Gao S."/>
            <person name="Seet Q."/>
            <person name="Wongkham S."/>
            <person name="Teh B.T."/>
            <person name="Wongkham C."/>
            <person name="Intapan P.M."/>
            <person name="Maleewong W."/>
            <person name="Yang X."/>
            <person name="Hu M."/>
            <person name="Wang Z."/>
            <person name="Hofmann A."/>
            <person name="Sternberg P.W."/>
            <person name="Tan P."/>
            <person name="Wang J."/>
            <person name="Gasser R.B."/>
        </authorList>
    </citation>
    <scope>NUCLEOTIDE SEQUENCE [LARGE SCALE GENOMIC DNA]</scope>
</reference>
<gene>
    <name evidence="4" type="ORF">T265_01536</name>
</gene>
<evidence type="ECO:0000256" key="2">
    <source>
        <dbReference type="PROSITE-ProRule" id="PRU00117"/>
    </source>
</evidence>
<dbReference type="AlphaFoldDB" id="A0A075A236"/>
<dbReference type="PANTHER" id="PTHR10627">
    <property type="entry name" value="SCP160"/>
    <property type="match status" value="1"/>
</dbReference>
<protein>
    <recommendedName>
        <fullName evidence="3">K Homology domain-containing protein</fullName>
    </recommendedName>
</protein>
<dbReference type="SUPFAM" id="SSF54791">
    <property type="entry name" value="Eukaryotic type KH-domain (KH-domain type I)"/>
    <property type="match status" value="1"/>
</dbReference>
<dbReference type="KEGG" id="ovi:T265_01536"/>